<sequence length="153" mass="17448">MTTAHKHVVHCSNMCREQKMTTAHKQKRPPMQHRDPCRHGYRLGFSRTIRYQFYNPSAETRDLSKSGPRGREGDQCKPYLECVGEAEEETLVQQRFARGGKKGDGVAGEASGGGRWWWLKGERVLGVGVVVLSRRRSCHAVERRSFNFFLGLV</sequence>
<dbReference type="AlphaFoldDB" id="A0A4D6M246"/>
<protein>
    <submittedName>
        <fullName evidence="1">Uncharacterized protein</fullName>
    </submittedName>
</protein>
<evidence type="ECO:0000313" key="1">
    <source>
        <dbReference type="EMBL" id="QCD94256.1"/>
    </source>
</evidence>
<accession>A0A4D6M246</accession>
<dbReference type="Proteomes" id="UP000501690">
    <property type="component" value="Linkage Group LG5"/>
</dbReference>
<name>A0A4D6M246_VIGUN</name>
<organism evidence="1 2">
    <name type="scientific">Vigna unguiculata</name>
    <name type="common">Cowpea</name>
    <dbReference type="NCBI Taxonomy" id="3917"/>
    <lineage>
        <taxon>Eukaryota</taxon>
        <taxon>Viridiplantae</taxon>
        <taxon>Streptophyta</taxon>
        <taxon>Embryophyta</taxon>
        <taxon>Tracheophyta</taxon>
        <taxon>Spermatophyta</taxon>
        <taxon>Magnoliopsida</taxon>
        <taxon>eudicotyledons</taxon>
        <taxon>Gunneridae</taxon>
        <taxon>Pentapetalae</taxon>
        <taxon>rosids</taxon>
        <taxon>fabids</taxon>
        <taxon>Fabales</taxon>
        <taxon>Fabaceae</taxon>
        <taxon>Papilionoideae</taxon>
        <taxon>50 kb inversion clade</taxon>
        <taxon>NPAAA clade</taxon>
        <taxon>indigoferoid/millettioid clade</taxon>
        <taxon>Phaseoleae</taxon>
        <taxon>Vigna</taxon>
    </lineage>
</organism>
<proteinExistence type="predicted"/>
<dbReference type="EMBL" id="CP039349">
    <property type="protein sequence ID" value="QCD94256.1"/>
    <property type="molecule type" value="Genomic_DNA"/>
</dbReference>
<evidence type="ECO:0000313" key="2">
    <source>
        <dbReference type="Proteomes" id="UP000501690"/>
    </source>
</evidence>
<keyword evidence="2" id="KW-1185">Reference proteome</keyword>
<gene>
    <name evidence="1" type="ORF">DEO72_LG5g2339</name>
</gene>
<reference evidence="1 2" key="1">
    <citation type="submission" date="2019-04" db="EMBL/GenBank/DDBJ databases">
        <title>An improved genome assembly and genetic linkage map for asparagus bean, Vigna unguiculata ssp. sesquipedialis.</title>
        <authorList>
            <person name="Xia Q."/>
            <person name="Zhang R."/>
            <person name="Dong Y."/>
        </authorList>
    </citation>
    <scope>NUCLEOTIDE SEQUENCE [LARGE SCALE GENOMIC DNA]</scope>
    <source>
        <tissue evidence="1">Leaf</tissue>
    </source>
</reference>